<dbReference type="InterPro" id="IPR016181">
    <property type="entry name" value="Acyl_CoA_acyltransferase"/>
</dbReference>
<keyword evidence="2" id="KW-0012">Acyltransferase</keyword>
<keyword evidence="5" id="KW-1185">Reference proteome</keyword>
<evidence type="ECO:0000259" key="3">
    <source>
        <dbReference type="PROSITE" id="PS51186"/>
    </source>
</evidence>
<protein>
    <submittedName>
        <fullName evidence="4">Putative acetyltransferase</fullName>
    </submittedName>
</protein>
<sequence length="159" mass="17875">MKIREIQPKDNEAVAALIRAVFDELEIPKVGTAYEDEALNHMFEAYEIDRACYFVVEENGELLGGAGVGPLANEAAEYCELQKMYFSPKARGKGVGLEMMKTCLQKAKDYGFEFCYIETMPFMHAAQKLYKKAGFEYLDAPMGCTGHTSCPVWMLKKLS</sequence>
<keyword evidence="1 4" id="KW-0808">Transferase</keyword>
<dbReference type="Proteomes" id="UP000199138">
    <property type="component" value="Unassembled WGS sequence"/>
</dbReference>
<proteinExistence type="predicted"/>
<dbReference type="PANTHER" id="PTHR43877">
    <property type="entry name" value="AMINOALKYLPHOSPHONATE N-ACETYLTRANSFERASE-RELATED-RELATED"/>
    <property type="match status" value="1"/>
</dbReference>
<reference evidence="4 5" key="1">
    <citation type="submission" date="2016-10" db="EMBL/GenBank/DDBJ databases">
        <authorList>
            <person name="de Groot N.N."/>
        </authorList>
    </citation>
    <scope>NUCLEOTIDE SEQUENCE [LARGE SCALE GENOMIC DNA]</scope>
    <source>
        <strain evidence="4 5">CGMCC 1.12333</strain>
    </source>
</reference>
<dbReference type="InterPro" id="IPR050832">
    <property type="entry name" value="Bact_Acetyltransf"/>
</dbReference>
<dbReference type="PROSITE" id="PS51186">
    <property type="entry name" value="GNAT"/>
    <property type="match status" value="1"/>
</dbReference>
<gene>
    <name evidence="4" type="ORF">SAMN05216480_11725</name>
</gene>
<dbReference type="AlphaFoldDB" id="A0A1I7IK94"/>
<dbReference type="EMBL" id="FPBK01000017">
    <property type="protein sequence ID" value="SFU73308.1"/>
    <property type="molecule type" value="Genomic_DNA"/>
</dbReference>
<feature type="domain" description="N-acetyltransferase" evidence="3">
    <location>
        <begin position="1"/>
        <end position="159"/>
    </location>
</feature>
<dbReference type="SUPFAM" id="SSF55729">
    <property type="entry name" value="Acyl-CoA N-acyltransferases (Nat)"/>
    <property type="match status" value="1"/>
</dbReference>
<dbReference type="OrthoDB" id="5419426at2"/>
<evidence type="ECO:0000313" key="4">
    <source>
        <dbReference type="EMBL" id="SFU73308.1"/>
    </source>
</evidence>
<dbReference type="GO" id="GO:0016747">
    <property type="term" value="F:acyltransferase activity, transferring groups other than amino-acyl groups"/>
    <property type="evidence" value="ECO:0007669"/>
    <property type="project" value="InterPro"/>
</dbReference>
<dbReference type="Gene3D" id="3.40.630.30">
    <property type="match status" value="1"/>
</dbReference>
<evidence type="ECO:0000256" key="2">
    <source>
        <dbReference type="ARBA" id="ARBA00023315"/>
    </source>
</evidence>
<dbReference type="InterPro" id="IPR000182">
    <property type="entry name" value="GNAT_dom"/>
</dbReference>
<dbReference type="CDD" id="cd04301">
    <property type="entry name" value="NAT_SF"/>
    <property type="match status" value="1"/>
</dbReference>
<accession>A0A1I7IK94</accession>
<dbReference type="Pfam" id="PF00583">
    <property type="entry name" value="Acetyltransf_1"/>
    <property type="match status" value="1"/>
</dbReference>
<organism evidence="4 5">
    <name type="scientific">Pustulibacterium marinum</name>
    <dbReference type="NCBI Taxonomy" id="1224947"/>
    <lineage>
        <taxon>Bacteria</taxon>
        <taxon>Pseudomonadati</taxon>
        <taxon>Bacteroidota</taxon>
        <taxon>Flavobacteriia</taxon>
        <taxon>Flavobacteriales</taxon>
        <taxon>Flavobacteriaceae</taxon>
        <taxon>Pustulibacterium</taxon>
    </lineage>
</organism>
<evidence type="ECO:0000256" key="1">
    <source>
        <dbReference type="ARBA" id="ARBA00022679"/>
    </source>
</evidence>
<dbReference type="PANTHER" id="PTHR43877:SF2">
    <property type="entry name" value="AMINOALKYLPHOSPHONATE N-ACETYLTRANSFERASE-RELATED"/>
    <property type="match status" value="1"/>
</dbReference>
<dbReference type="STRING" id="1224947.SAMN05216480_11725"/>
<evidence type="ECO:0000313" key="5">
    <source>
        <dbReference type="Proteomes" id="UP000199138"/>
    </source>
</evidence>
<name>A0A1I7IK94_9FLAO</name>
<dbReference type="RefSeq" id="WP_093026282.1">
    <property type="nucleotide sequence ID" value="NZ_FPBK01000017.1"/>
</dbReference>